<protein>
    <submittedName>
        <fullName evidence="1">Uncharacterized protein</fullName>
    </submittedName>
</protein>
<dbReference type="AlphaFoldDB" id="A0A1K2IRR4"/>
<sequence length="157" mass="18222">MSILIFLQLFITISYLIFLFERGYFLVGLSQIPFCNDFYGIISIEKNYTLNSSSSNINVDTSKKINIDSKTNLNLNLNKKPKIADKKIDVIRHELSSNLKHLEFILAFENQLADLASKDKCNLERLEDFMKIKKDVQLKIIELSQTITYYQSQRIAC</sequence>
<reference evidence="1 2" key="1">
    <citation type="submission" date="2016-10" db="EMBL/GenBank/DDBJ databases">
        <authorList>
            <person name="de Groot N.N."/>
        </authorList>
    </citation>
    <scope>NUCLEOTIDE SEQUENCE [LARGE SCALE GENOMIC DNA]</scope>
    <source>
        <strain evidence="1 2">DSM 18180</strain>
    </source>
</reference>
<name>A0A1K2IRR4_9FLAO</name>
<dbReference type="Proteomes" id="UP000182544">
    <property type="component" value="Unassembled WGS sequence"/>
</dbReference>
<proteinExistence type="predicted"/>
<evidence type="ECO:0000313" key="1">
    <source>
        <dbReference type="EMBL" id="SFZ95148.1"/>
    </source>
</evidence>
<organism evidence="1 2">
    <name type="scientific">Flaviramulus basaltis</name>
    <dbReference type="NCBI Taxonomy" id="369401"/>
    <lineage>
        <taxon>Bacteria</taxon>
        <taxon>Pseudomonadati</taxon>
        <taxon>Bacteroidota</taxon>
        <taxon>Flavobacteriia</taxon>
        <taxon>Flavobacteriales</taxon>
        <taxon>Flavobacteriaceae</taxon>
        <taxon>Flaviramulus</taxon>
    </lineage>
</organism>
<evidence type="ECO:0000313" key="2">
    <source>
        <dbReference type="Proteomes" id="UP000182544"/>
    </source>
</evidence>
<accession>A0A1K2IRR4</accession>
<keyword evidence="2" id="KW-1185">Reference proteome</keyword>
<gene>
    <name evidence="1" type="ORF">SAMN05428642_10819</name>
</gene>
<dbReference type="EMBL" id="FPKV01000008">
    <property type="protein sequence ID" value="SFZ95148.1"/>
    <property type="molecule type" value="Genomic_DNA"/>
</dbReference>